<dbReference type="KEGG" id="cne:CNC04645"/>
<dbReference type="PaxDb" id="214684-A0A0S2LIE3"/>
<dbReference type="InterPro" id="IPR025476">
    <property type="entry name" value="Helitron_helicase-like"/>
</dbReference>
<proteinExistence type="inferred from homology"/>
<dbReference type="Proteomes" id="UP000002149">
    <property type="component" value="Chromosome 3"/>
</dbReference>
<dbReference type="RefSeq" id="XP_024514299.1">
    <property type="nucleotide sequence ID" value="XM_024658442.1"/>
</dbReference>
<feature type="region of interest" description="Disordered" evidence="2">
    <location>
        <begin position="1"/>
        <end position="108"/>
    </location>
</feature>
<evidence type="ECO:0000313" key="7">
    <source>
        <dbReference type="Proteomes" id="UP000002149"/>
    </source>
</evidence>
<dbReference type="STRING" id="214684.A0A0S2LIE3"/>
<evidence type="ECO:0000256" key="2">
    <source>
        <dbReference type="SAM" id="MobiDB-lite"/>
    </source>
</evidence>
<dbReference type="PANTHER" id="PTHR47642">
    <property type="entry name" value="ATP-DEPENDENT DNA HELICASE"/>
    <property type="match status" value="1"/>
</dbReference>
<keyword evidence="1" id="KW-0227">DNA damage</keyword>
<dbReference type="OrthoDB" id="2869144at2759"/>
<dbReference type="InParanoid" id="A0A0S2LIE3"/>
<dbReference type="InterPro" id="IPR051055">
    <property type="entry name" value="PIF1_helicase"/>
</dbReference>
<dbReference type="EC" id="5.6.2.3" evidence="1"/>
<dbReference type="GeneID" id="36392802"/>
<feature type="compositionally biased region" description="Acidic residues" evidence="2">
    <location>
        <begin position="920"/>
        <end position="931"/>
    </location>
</feature>
<reference evidence="6 7" key="1">
    <citation type="journal article" date="2005" name="Science">
        <title>The genome of the basidiomycetous yeast and human pathogen Cryptococcus neoformans.</title>
        <authorList>
            <person name="Loftus B.J."/>
            <person name="Fung E."/>
            <person name="Roncaglia P."/>
            <person name="Rowley D."/>
            <person name="Amedeo P."/>
            <person name="Bruno D."/>
            <person name="Vamathevan J."/>
            <person name="Miranda M."/>
            <person name="Anderson I.J."/>
            <person name="Fraser J.A."/>
            <person name="Allen J.E."/>
            <person name="Bosdet I.E."/>
            <person name="Brent M.R."/>
            <person name="Chiu R."/>
            <person name="Doering T.L."/>
            <person name="Donlin M.J."/>
            <person name="D'Souza C.A."/>
            <person name="Fox D.S."/>
            <person name="Grinberg V."/>
            <person name="Fu J."/>
            <person name="Fukushima M."/>
            <person name="Haas B.J."/>
            <person name="Huang J.C."/>
            <person name="Janbon G."/>
            <person name="Jones S.J."/>
            <person name="Koo H.L."/>
            <person name="Krzywinski M.I."/>
            <person name="Kwon-Chung J.K."/>
            <person name="Lengeler K.B."/>
            <person name="Maiti R."/>
            <person name="Marra M.A."/>
            <person name="Marra R.E."/>
            <person name="Mathewson C.A."/>
            <person name="Mitchell T.G."/>
            <person name="Pertea M."/>
            <person name="Riggs F.R."/>
            <person name="Salzberg S.L."/>
            <person name="Schein J.E."/>
            <person name="Shvartsbeyn A."/>
            <person name="Shin H."/>
            <person name="Shumway M."/>
            <person name="Specht C.A."/>
            <person name="Suh B.B."/>
            <person name="Tenney A."/>
            <person name="Utterback T.R."/>
            <person name="Wickes B.L."/>
            <person name="Wortman J.R."/>
            <person name="Wye N.H."/>
            <person name="Kronstad J.W."/>
            <person name="Lodge J.K."/>
            <person name="Heitman J."/>
            <person name="Davis R.W."/>
            <person name="Fraser C.M."/>
            <person name="Hyman R.W."/>
        </authorList>
    </citation>
    <scope>NUCLEOTIDE SEQUENCE [LARGE SCALE GENOMIC DNA]</scope>
    <source>
        <strain evidence="7">JEC21 / ATCC MYA-565</strain>
    </source>
</reference>
<evidence type="ECO:0000259" key="4">
    <source>
        <dbReference type="Pfam" id="PF14214"/>
    </source>
</evidence>
<dbReference type="Pfam" id="PF14214">
    <property type="entry name" value="Helitron_like_N"/>
    <property type="match status" value="1"/>
</dbReference>
<feature type="compositionally biased region" description="Basic and acidic residues" evidence="2">
    <location>
        <begin position="932"/>
        <end position="944"/>
    </location>
</feature>
<evidence type="ECO:0000259" key="3">
    <source>
        <dbReference type="Pfam" id="PF05970"/>
    </source>
</evidence>
<keyword evidence="7" id="KW-1185">Reference proteome</keyword>
<dbReference type="GO" id="GO:0006310">
    <property type="term" value="P:DNA recombination"/>
    <property type="evidence" value="ECO:0007669"/>
    <property type="project" value="UniProtKB-KW"/>
</dbReference>
<dbReference type="GO" id="GO:0005524">
    <property type="term" value="F:ATP binding"/>
    <property type="evidence" value="ECO:0007669"/>
    <property type="project" value="UniProtKB-KW"/>
</dbReference>
<comment type="similarity">
    <text evidence="1">Belongs to the helicase family.</text>
</comment>
<dbReference type="Pfam" id="PF05970">
    <property type="entry name" value="PIF1"/>
    <property type="match status" value="1"/>
</dbReference>
<comment type="cofactor">
    <cofactor evidence="1">
        <name>Mg(2+)</name>
        <dbReference type="ChEBI" id="CHEBI:18420"/>
    </cofactor>
</comment>
<keyword evidence="1" id="KW-0547">Nucleotide-binding</keyword>
<dbReference type="CDD" id="cd18809">
    <property type="entry name" value="SF1_C_RecD"/>
    <property type="match status" value="1"/>
</dbReference>
<feature type="compositionally biased region" description="Pro residues" evidence="2">
    <location>
        <begin position="999"/>
        <end position="1008"/>
    </location>
</feature>
<feature type="domain" description="DUF6570" evidence="5">
    <location>
        <begin position="241"/>
        <end position="349"/>
    </location>
</feature>
<dbReference type="VEuPathDB" id="FungiDB:CNC04645"/>
<dbReference type="EMBL" id="AE017343">
    <property type="protein sequence ID" value="ALO60482.1"/>
    <property type="molecule type" value="Genomic_DNA"/>
</dbReference>
<accession>A0A0S2LIE3</accession>
<evidence type="ECO:0000313" key="6">
    <source>
        <dbReference type="EMBL" id="ALO60482.1"/>
    </source>
</evidence>
<feature type="region of interest" description="Disordered" evidence="2">
    <location>
        <begin position="997"/>
        <end position="1040"/>
    </location>
</feature>
<keyword evidence="1" id="KW-0234">DNA repair</keyword>
<dbReference type="PANTHER" id="PTHR47642:SF5">
    <property type="entry name" value="ATP-DEPENDENT DNA HELICASE"/>
    <property type="match status" value="1"/>
</dbReference>
<dbReference type="GO" id="GO:0043139">
    <property type="term" value="F:5'-3' DNA helicase activity"/>
    <property type="evidence" value="ECO:0000318"/>
    <property type="project" value="GO_Central"/>
</dbReference>
<evidence type="ECO:0000256" key="1">
    <source>
        <dbReference type="RuleBase" id="RU363044"/>
    </source>
</evidence>
<dbReference type="InterPro" id="IPR027417">
    <property type="entry name" value="P-loop_NTPase"/>
</dbReference>
<dbReference type="GO" id="GO:0016887">
    <property type="term" value="F:ATP hydrolysis activity"/>
    <property type="evidence" value="ECO:0007669"/>
    <property type="project" value="RHEA"/>
</dbReference>
<feature type="region of interest" description="Disordered" evidence="2">
    <location>
        <begin position="906"/>
        <end position="946"/>
    </location>
</feature>
<gene>
    <name evidence="6" type="ordered locus">CNC04645</name>
</gene>
<dbReference type="InterPro" id="IPR046700">
    <property type="entry name" value="DUF6570"/>
</dbReference>
<dbReference type="Pfam" id="PF20209">
    <property type="entry name" value="DUF6570"/>
    <property type="match status" value="1"/>
</dbReference>
<evidence type="ECO:0000259" key="5">
    <source>
        <dbReference type="Pfam" id="PF20209"/>
    </source>
</evidence>
<feature type="domain" description="DNA helicase Pif1-like DEAD-box helicase" evidence="3">
    <location>
        <begin position="1230"/>
        <end position="1432"/>
    </location>
</feature>
<dbReference type="GO" id="GO:0005739">
    <property type="term" value="C:mitochondrion"/>
    <property type="evidence" value="ECO:0000318"/>
    <property type="project" value="GO_Central"/>
</dbReference>
<dbReference type="InterPro" id="IPR010285">
    <property type="entry name" value="DNA_helicase_pif1-like_DEAD"/>
</dbReference>
<feature type="domain" description="Helitron helicase-like" evidence="4">
    <location>
        <begin position="479"/>
        <end position="669"/>
    </location>
</feature>
<dbReference type="GO" id="GO:0006281">
    <property type="term" value="P:DNA repair"/>
    <property type="evidence" value="ECO:0007669"/>
    <property type="project" value="UniProtKB-KW"/>
</dbReference>
<dbReference type="GO" id="GO:0043596">
    <property type="term" value="C:nuclear replication fork"/>
    <property type="evidence" value="ECO:0000318"/>
    <property type="project" value="GO_Central"/>
</dbReference>
<feature type="compositionally biased region" description="Polar residues" evidence="2">
    <location>
        <begin position="364"/>
        <end position="377"/>
    </location>
</feature>
<sequence length="1704" mass="192967">MSKRTTTLADIGDMPSTSDGARRRRRPHDDSPEPRNLLPSDRFPGGQYPAFRHPRRESRPPTRLDDENEGNQQFHDLDQQPARRRPRRERRAPARFDDIDEGDQQLRRPPRPIKCALCDESFPRERFEANGESYDTCIECRRTIPPSRIPFTDNVDAPAIPQHAISCIKTFQSECEKITVDTCITCNERWFGLDVSREGRCTRCRSSYLRRTKFTDYNNMDPGKSLGDLCEEAGMQRPEPPSHTEELLLSKIHLQVQYWNVHGQQTAYAGHTCLFSRDNAAFLNTLPILPEHLDVLILRDASASPTHITGFGNRAEFHVKRQRLIDNLLALQRFHPSYRDIIISQENLASLPEDGSVFHRLRSATQASDPNVTTHTAPDSGPHAGNLPEANNDIVSAGCVPNLMQPGMELDDARAALGHYARDDDGEEIALAVPLLGSQPVNEHDQGHEYLIEAFPFLFPSGVADLHAHRIHAVHPDEYFRHLLRYKDGRFASDPRFRFYAFNALLRWQAKKMSGFLVSRNEEDRGLSAGDLRDLAQSDARSLLDRVRRGGHQLRGTAPYWHKRSTELSAMVQQLGTPNAFLTVTAADLHWPDLHRHMPPPDEPHVSETARQRHNSKNVNNNPAITAWYFQKRFQLFFEHVIKPVFKVKEWWFRYEWQSRGSSHVHGLIWMDGAPDPSALGDDMSRNAFAEFWDKHITAFNPEVGLPAGDCHPSSLAFADIEFTHHAVAQRINCFQRHATHSQYCMKRKRNAPSDAPAQCRFGFPRPLHEKTEWVRGEEEGDEWAFVVKSNDQDLNTFSPVLVLGWTANTDFSPCKSPHAVLNYVAKYASKSEKSSADLLPTLFSIIEHLEDDTPLRVVAQKVLSNDISSRDYSGQEVCHSLLGCHMFSASRSFRSLALSMNRFRRLRGPEEQEGNGGQDDMDDAEDDDDGPEMKDWRDAYEERPPEEENISLYEWYLFFEKNKRTGNLSRRDDESCYVLRLWPVYFPPYEMYTDNEPPLSPPPPVLPASPRITHSPLLPSSPGEEHEENPGANPSNEEDSEDWFRAKILLHVPYRNQTELRLDNESWADTYFRLLAARALRNNGGRADSMPSKPRSRVVVQSPEEEFEELDIVQERILTDEQLLSAMGPRPNQFIGNRLGLRDFDKDFRWKEWSERRGGEDVALLSKGIKDWKNPPPPELPHPLPPLPRVDVTLLNFKQALCHTKFRRHCQRSLQAGPNNPLPPFLLNLDGTAGTGKTFTVNAICQTAADLVDDAGMGSMVIVRRLAPTGIAAFHIHGSTYHSALGISPKEKKGKAAAGRQLAALQEDWKHIRYLIIDEKSMVGRVGLALIDKRLREIFPHRDVWFGGLSVILCGDFGQLPPVGDVPLYSTDIQTGNSDRSRLLNHGRLAYLAFSESLELDVEMRQAGMDETTRKFKEHLLRSRAGKVIEQDFADVVQTRFFAKLPTDEQKLFVQATHLCATSAHVQELNLSGLYLAKKPVLRVSALHTGVGAEKRRPDDADSLTNVVFLMEGAKVMLTRNLWVDQGLTNGSMGQVHEILWDGVARPGVDMPSSVLVAFPGYTGPVHAGTNAQGVPLVPITPVKCEWKSQGVACSRTQFPLQLAFAITIHKSQGMTLDRVCLHLGDREFARGLTFVAMSRVRKLEHIAFKPGFELERLMQVNGAKSSRGTGMRRRWEDDNERRKGLVGGFDDYSGWEEEGIFV</sequence>
<dbReference type="GO" id="GO:0003697">
    <property type="term" value="F:single-stranded DNA binding"/>
    <property type="evidence" value="ECO:0000318"/>
    <property type="project" value="GO_Central"/>
</dbReference>
<keyword evidence="1" id="KW-0347">Helicase</keyword>
<keyword evidence="1" id="KW-0233">DNA recombination</keyword>
<dbReference type="SUPFAM" id="SSF52540">
    <property type="entry name" value="P-loop containing nucleoside triphosphate hydrolases"/>
    <property type="match status" value="2"/>
</dbReference>
<name>A0A0S2LIE3_CRYD1</name>
<protein>
    <recommendedName>
        <fullName evidence="1">ATP-dependent DNA helicase</fullName>
        <ecNumber evidence="1">5.6.2.3</ecNumber>
    </recommendedName>
</protein>
<comment type="catalytic activity">
    <reaction evidence="1">
        <text>ATP + H2O = ADP + phosphate + H(+)</text>
        <dbReference type="Rhea" id="RHEA:13065"/>
        <dbReference type="ChEBI" id="CHEBI:15377"/>
        <dbReference type="ChEBI" id="CHEBI:15378"/>
        <dbReference type="ChEBI" id="CHEBI:30616"/>
        <dbReference type="ChEBI" id="CHEBI:43474"/>
        <dbReference type="ChEBI" id="CHEBI:456216"/>
        <dbReference type="EC" id="5.6.2.3"/>
    </reaction>
</comment>
<keyword evidence="1" id="KW-0067">ATP-binding</keyword>
<dbReference type="GO" id="GO:0000723">
    <property type="term" value="P:telomere maintenance"/>
    <property type="evidence" value="ECO:0000318"/>
    <property type="project" value="GO_Central"/>
</dbReference>
<dbReference type="Gene3D" id="3.40.50.300">
    <property type="entry name" value="P-loop containing nucleotide triphosphate hydrolases"/>
    <property type="match status" value="2"/>
</dbReference>
<organism evidence="6 7">
    <name type="scientific">Cryptococcus deneoformans (strain JEC21 / ATCC MYA-565)</name>
    <name type="common">Cryptococcus neoformans var. neoformans serotype D</name>
    <dbReference type="NCBI Taxonomy" id="214684"/>
    <lineage>
        <taxon>Eukaryota</taxon>
        <taxon>Fungi</taxon>
        <taxon>Dikarya</taxon>
        <taxon>Basidiomycota</taxon>
        <taxon>Agaricomycotina</taxon>
        <taxon>Tremellomycetes</taxon>
        <taxon>Tremellales</taxon>
        <taxon>Cryptococcaceae</taxon>
        <taxon>Cryptococcus</taxon>
        <taxon>Cryptococcus neoformans species complex</taxon>
    </lineage>
</organism>
<keyword evidence="1" id="KW-0378">Hydrolase</keyword>
<feature type="region of interest" description="Disordered" evidence="2">
    <location>
        <begin position="364"/>
        <end position="390"/>
    </location>
</feature>
<dbReference type="GO" id="GO:0071932">
    <property type="term" value="P:replication fork reversal"/>
    <property type="evidence" value="ECO:0000318"/>
    <property type="project" value="GO_Central"/>
</dbReference>